<dbReference type="Proteomes" id="UP000642070">
    <property type="component" value="Unassembled WGS sequence"/>
</dbReference>
<dbReference type="GO" id="GO:0006355">
    <property type="term" value="P:regulation of DNA-templated transcription"/>
    <property type="evidence" value="ECO:0007669"/>
    <property type="project" value="InterPro"/>
</dbReference>
<dbReference type="InterPro" id="IPR010985">
    <property type="entry name" value="Ribbon_hlx_hlx"/>
</dbReference>
<dbReference type="RefSeq" id="WP_190249927.1">
    <property type="nucleotide sequence ID" value="NZ_BMPI01000010.1"/>
</dbReference>
<reference evidence="1" key="1">
    <citation type="journal article" date="2014" name="Int. J. Syst. Evol. Microbiol.">
        <title>Complete genome sequence of Corynebacterium casei LMG S-19264T (=DSM 44701T), isolated from a smear-ripened cheese.</title>
        <authorList>
            <consortium name="US DOE Joint Genome Institute (JGI-PGF)"/>
            <person name="Walter F."/>
            <person name="Albersmeier A."/>
            <person name="Kalinowski J."/>
            <person name="Ruckert C."/>
        </authorList>
    </citation>
    <scope>NUCLEOTIDE SEQUENCE</scope>
    <source>
        <strain evidence="1">JCM 19831</strain>
    </source>
</reference>
<keyword evidence="2" id="KW-1185">Reference proteome</keyword>
<protein>
    <recommendedName>
        <fullName evidence="3">Ribbon-helix-helix protein CopG domain-containing protein</fullName>
    </recommendedName>
</protein>
<evidence type="ECO:0000313" key="2">
    <source>
        <dbReference type="Proteomes" id="UP000642070"/>
    </source>
</evidence>
<comment type="caution">
    <text evidence="1">The sequence shown here is derived from an EMBL/GenBank/DDBJ whole genome shotgun (WGS) entry which is preliminary data.</text>
</comment>
<reference evidence="1" key="2">
    <citation type="submission" date="2020-09" db="EMBL/GenBank/DDBJ databases">
        <authorList>
            <person name="Sun Q."/>
            <person name="Ohkuma M."/>
        </authorList>
    </citation>
    <scope>NUCLEOTIDE SEQUENCE</scope>
    <source>
        <strain evidence="1">JCM 19831</strain>
    </source>
</reference>
<gene>
    <name evidence="1" type="ORF">GCM10007977_024730</name>
</gene>
<evidence type="ECO:0000313" key="1">
    <source>
        <dbReference type="EMBL" id="GGM22617.1"/>
    </source>
</evidence>
<dbReference type="SUPFAM" id="SSF47598">
    <property type="entry name" value="Ribbon-helix-helix"/>
    <property type="match status" value="1"/>
</dbReference>
<accession>A0A917THJ9</accession>
<dbReference type="AlphaFoldDB" id="A0A917THJ9"/>
<evidence type="ECO:0008006" key="3">
    <source>
        <dbReference type="Google" id="ProtNLM"/>
    </source>
</evidence>
<dbReference type="EMBL" id="BMPI01000010">
    <property type="protein sequence ID" value="GGM22617.1"/>
    <property type="molecule type" value="Genomic_DNA"/>
</dbReference>
<proteinExistence type="predicted"/>
<organism evidence="1 2">
    <name type="scientific">Dactylosporangium sucinum</name>
    <dbReference type="NCBI Taxonomy" id="1424081"/>
    <lineage>
        <taxon>Bacteria</taxon>
        <taxon>Bacillati</taxon>
        <taxon>Actinomycetota</taxon>
        <taxon>Actinomycetes</taxon>
        <taxon>Micromonosporales</taxon>
        <taxon>Micromonosporaceae</taxon>
        <taxon>Dactylosporangium</taxon>
    </lineage>
</organism>
<sequence>MSEYTEASRAGEADEALRDAQAAVVAGQVHQAMTDGTLTFSDLPPDEAARVLAELPPAEDLETATVPTSVRLPVPVHKRLRAYAEDHGTTASTLIRQWVEQMLAVPDRPISLADAVRALSTLPAQDQDQGRRAA</sequence>
<name>A0A917THJ9_9ACTN</name>